<reference evidence="6" key="3">
    <citation type="submission" date="2025-09" db="UniProtKB">
        <authorList>
            <consortium name="Ensembl"/>
        </authorList>
    </citation>
    <scope>IDENTIFICATION</scope>
    <source>
        <strain evidence="6">Brown Norway</strain>
    </source>
</reference>
<sequence>MIGARRGEEWDQEEEVTSRTGPQGIGSALGLLRKEEDLLGEEHLALSTMKGTLLLLTLLVIGELGFQTTEACFPFFGLYLGTVSGSKLWLQHELSYFNPTPGETDAYEKIQNCFNEAGSLGKFRDIKVMATLLFSSKCKTYYSKEVLTKIKAQFTQALKALGYDGLLDNSSS</sequence>
<dbReference type="Gene3D" id="1.20.920.50">
    <property type="match status" value="1"/>
</dbReference>
<evidence type="ECO:0000256" key="4">
    <source>
        <dbReference type="ARBA" id="ARBA00022729"/>
    </source>
</evidence>
<feature type="region of interest" description="Disordered" evidence="5">
    <location>
        <begin position="1"/>
        <end position="23"/>
    </location>
</feature>
<organism evidence="6 7">
    <name type="scientific">Rattus norvegicus</name>
    <name type="common">Rat</name>
    <dbReference type="NCBI Taxonomy" id="10116"/>
    <lineage>
        <taxon>Eukaryota</taxon>
        <taxon>Metazoa</taxon>
        <taxon>Chordata</taxon>
        <taxon>Craniata</taxon>
        <taxon>Vertebrata</taxon>
        <taxon>Euteleostomi</taxon>
        <taxon>Mammalia</taxon>
        <taxon>Eutheria</taxon>
        <taxon>Euarchontoglires</taxon>
        <taxon>Glires</taxon>
        <taxon>Rodentia</taxon>
        <taxon>Myomorpha</taxon>
        <taxon>Muroidea</taxon>
        <taxon>Muridae</taxon>
        <taxon>Murinae</taxon>
        <taxon>Rattus</taxon>
    </lineage>
</organism>
<gene>
    <name evidence="6" type="primary">Scgb2b2</name>
</gene>
<keyword evidence="7" id="KW-1185">Reference proteome</keyword>
<reference evidence="6" key="2">
    <citation type="submission" date="2025-08" db="UniProtKB">
        <authorList>
            <consortium name="Ensembl"/>
        </authorList>
    </citation>
    <scope>IDENTIFICATION</scope>
    <source>
        <strain evidence="6">Brown Norway</strain>
    </source>
</reference>
<dbReference type="Ensembl" id="ENSRNOT00000141004.1">
    <property type="protein sequence ID" value="ENSRNOP00000104845.1"/>
    <property type="gene ID" value="ENSRNOG00000023367.8"/>
</dbReference>
<reference evidence="6" key="1">
    <citation type="submission" date="2024-01" db="EMBL/GenBank/DDBJ databases">
        <title>GRCr8: a new rat reference genome assembly contstructed from accurate long reads and long range scaffolding.</title>
        <authorList>
            <person name="Doris P.A."/>
            <person name="Kalbfleisch T."/>
            <person name="Li K."/>
            <person name="Howe K."/>
            <person name="Wood J."/>
        </authorList>
    </citation>
    <scope>NUCLEOTIDE SEQUENCE [LARGE SCALE GENOMIC DNA]</scope>
    <source>
        <strain evidence="6">Brown Norway</strain>
    </source>
</reference>
<dbReference type="Proteomes" id="UP000002494">
    <property type="component" value="Chromosome 1"/>
</dbReference>
<accession>A0ABK0LIZ3</accession>
<dbReference type="InterPro" id="IPR053723">
    <property type="entry name" value="Secretoglobin_Domain_sf"/>
</dbReference>
<name>A0ABK0LIZ3_RAT</name>
<dbReference type="RGD" id="1549752">
    <property type="gene designation" value="Scgb2b2"/>
</dbReference>
<dbReference type="CDD" id="cd00633">
    <property type="entry name" value="Secretoglobin"/>
    <property type="match status" value="1"/>
</dbReference>
<dbReference type="PROSITE" id="PS51311">
    <property type="entry name" value="SCGB"/>
    <property type="match status" value="1"/>
</dbReference>
<dbReference type="InterPro" id="IPR035960">
    <property type="entry name" value="Secretoglobin_sf"/>
</dbReference>
<evidence type="ECO:0000256" key="1">
    <source>
        <dbReference type="ARBA" id="ARBA00004613"/>
    </source>
</evidence>
<comment type="subcellular location">
    <subcellularLocation>
        <location evidence="1">Secreted</location>
    </subcellularLocation>
</comment>
<keyword evidence="3" id="KW-0964">Secreted</keyword>
<dbReference type="PANTHER" id="PTHR31708">
    <property type="entry name" value="ABPBG26-RELATED"/>
    <property type="match status" value="1"/>
</dbReference>
<evidence type="ECO:0000313" key="7">
    <source>
        <dbReference type="Proteomes" id="UP000002494"/>
    </source>
</evidence>
<comment type="similarity">
    <text evidence="2">Belongs to the secretoglobin family.</text>
</comment>
<evidence type="ECO:0000256" key="3">
    <source>
        <dbReference type="ARBA" id="ARBA00022525"/>
    </source>
</evidence>
<evidence type="ECO:0000313" key="6">
    <source>
        <dbReference type="Ensembl" id="ENSRNOP00000104845.1"/>
    </source>
</evidence>
<evidence type="ECO:0000256" key="5">
    <source>
        <dbReference type="SAM" id="MobiDB-lite"/>
    </source>
</evidence>
<dbReference type="InterPro" id="IPR016126">
    <property type="entry name" value="Secretoglobin"/>
</dbReference>
<protein>
    <submittedName>
        <fullName evidence="6">Secretoglobin, family 2B, member 2</fullName>
    </submittedName>
</protein>
<dbReference type="Pfam" id="PF09252">
    <property type="entry name" value="Feld-I_B"/>
    <property type="match status" value="1"/>
</dbReference>
<dbReference type="GeneTree" id="ENSGT00900000141269"/>
<dbReference type="SUPFAM" id="SSF48201">
    <property type="entry name" value="Uteroglobin-like"/>
    <property type="match status" value="1"/>
</dbReference>
<evidence type="ECO:0000256" key="2">
    <source>
        <dbReference type="ARBA" id="ARBA00008650"/>
    </source>
</evidence>
<dbReference type="InterPro" id="IPR015332">
    <property type="entry name" value="CH2-like"/>
</dbReference>
<proteinExistence type="inferred from homology"/>
<keyword evidence="4" id="KW-0732">Signal</keyword>
<dbReference type="PANTHER" id="PTHR31708:SF2">
    <property type="entry name" value="SECRETOGLOBIN FAMILY 2B MEMBER 2"/>
    <property type="match status" value="1"/>
</dbReference>